<reference evidence="1 2" key="1">
    <citation type="submission" date="2018-09" db="EMBL/GenBank/DDBJ databases">
        <authorList>
            <person name="Wang X."/>
            <person name="Du Z."/>
        </authorList>
    </citation>
    <scope>NUCLEOTIDE SEQUENCE [LARGE SCALE GENOMIC DNA]</scope>
    <source>
        <strain evidence="1 2">N3</strain>
    </source>
</reference>
<gene>
    <name evidence="1" type="ORF">D0X99_06190</name>
</gene>
<dbReference type="EMBL" id="QXML01000002">
    <property type="protein sequence ID" value="RIW17326.1"/>
    <property type="molecule type" value="Genomic_DNA"/>
</dbReference>
<dbReference type="RefSeq" id="WP_119476763.1">
    <property type="nucleotide sequence ID" value="NZ_QXML01000002.1"/>
</dbReference>
<organism evidence="1 2">
    <name type="scientific">Algoriphagus lacus</name>
    <dbReference type="NCBI Taxonomy" id="2056311"/>
    <lineage>
        <taxon>Bacteria</taxon>
        <taxon>Pseudomonadati</taxon>
        <taxon>Bacteroidota</taxon>
        <taxon>Cytophagia</taxon>
        <taxon>Cytophagales</taxon>
        <taxon>Cyclobacteriaceae</taxon>
        <taxon>Algoriphagus</taxon>
    </lineage>
</organism>
<dbReference type="Proteomes" id="UP000283522">
    <property type="component" value="Unassembled WGS sequence"/>
</dbReference>
<evidence type="ECO:0000313" key="1">
    <source>
        <dbReference type="EMBL" id="RIW17326.1"/>
    </source>
</evidence>
<name>A0A418PV20_9BACT</name>
<dbReference type="OrthoDB" id="823383at2"/>
<comment type="caution">
    <text evidence="1">The sequence shown here is derived from an EMBL/GenBank/DDBJ whole genome shotgun (WGS) entry which is preliminary data.</text>
</comment>
<protein>
    <submittedName>
        <fullName evidence="1">Uncharacterized protein</fullName>
    </submittedName>
</protein>
<accession>A0A418PV20</accession>
<keyword evidence="2" id="KW-1185">Reference proteome</keyword>
<evidence type="ECO:0000313" key="2">
    <source>
        <dbReference type="Proteomes" id="UP000283522"/>
    </source>
</evidence>
<dbReference type="AlphaFoldDB" id="A0A418PV20"/>
<proteinExistence type="predicted"/>
<sequence length="257" mass="30690">MNSRIKKIILVDQHMEMNPTWMGEFSDQTRDLVILDPVQLFAEIDWTRYEEDVQVINQIYSRLFEEVVIANKRLVCFWPLVEQYGNDWFELASLCNHNQFELEVYKHILFESENYGFSSEILSAWKKFVYFLIESLMEDIHMNEQFDEIATLIGENESIVLFRMETNGNVRYSFASSSEYFEITPDQIIEPSERDKQLPFFDSFNEMLVKLSDGNDLSKYQTKFVDRQLEKAYFNVLAKDFKIKNLIQNWLETYSLN</sequence>